<gene>
    <name evidence="1" type="ORF">PENTCL1PPCAC_19520</name>
</gene>
<proteinExistence type="predicted"/>
<evidence type="ECO:0000313" key="2">
    <source>
        <dbReference type="Proteomes" id="UP001432027"/>
    </source>
</evidence>
<dbReference type="Proteomes" id="UP001432027">
    <property type="component" value="Unassembled WGS sequence"/>
</dbReference>
<feature type="non-terminal residue" evidence="1">
    <location>
        <position position="1"/>
    </location>
</feature>
<comment type="caution">
    <text evidence="1">The sequence shown here is derived from an EMBL/GenBank/DDBJ whole genome shotgun (WGS) entry which is preliminary data.</text>
</comment>
<organism evidence="1 2">
    <name type="scientific">Pristionchus entomophagus</name>
    <dbReference type="NCBI Taxonomy" id="358040"/>
    <lineage>
        <taxon>Eukaryota</taxon>
        <taxon>Metazoa</taxon>
        <taxon>Ecdysozoa</taxon>
        <taxon>Nematoda</taxon>
        <taxon>Chromadorea</taxon>
        <taxon>Rhabditida</taxon>
        <taxon>Rhabditina</taxon>
        <taxon>Diplogasteromorpha</taxon>
        <taxon>Diplogasteroidea</taxon>
        <taxon>Neodiplogasteridae</taxon>
        <taxon>Pristionchus</taxon>
    </lineage>
</organism>
<dbReference type="EMBL" id="BTSX01000004">
    <property type="protein sequence ID" value="GMS97345.1"/>
    <property type="molecule type" value="Genomic_DNA"/>
</dbReference>
<protein>
    <submittedName>
        <fullName evidence="1">Uncharacterized protein</fullName>
    </submittedName>
</protein>
<evidence type="ECO:0000313" key="1">
    <source>
        <dbReference type="EMBL" id="GMS97345.1"/>
    </source>
</evidence>
<reference evidence="1" key="1">
    <citation type="submission" date="2023-10" db="EMBL/GenBank/DDBJ databases">
        <title>Genome assembly of Pristionchus species.</title>
        <authorList>
            <person name="Yoshida K."/>
            <person name="Sommer R.J."/>
        </authorList>
    </citation>
    <scope>NUCLEOTIDE SEQUENCE</scope>
    <source>
        <strain evidence="1">RS0144</strain>
    </source>
</reference>
<dbReference type="AlphaFoldDB" id="A0AAV5TS85"/>
<sequence>KDKQQLRSWISRSRQIRPYGQGRETAHVHTPGQFQIALNTPIRSPRISDRPVVFPIFCSESNRDNCVIGGFRAVRVTENSSAVIPETFDVFRVHCSVQWSFDVKQVGENVLQRILHFSKAFDLDNSACALLGTCFMCLK</sequence>
<keyword evidence="2" id="KW-1185">Reference proteome</keyword>
<name>A0AAV5TS85_9BILA</name>
<accession>A0AAV5TS85</accession>